<organism evidence="2 3">
    <name type="scientific">Seminavis robusta</name>
    <dbReference type="NCBI Taxonomy" id="568900"/>
    <lineage>
        <taxon>Eukaryota</taxon>
        <taxon>Sar</taxon>
        <taxon>Stramenopiles</taxon>
        <taxon>Ochrophyta</taxon>
        <taxon>Bacillariophyta</taxon>
        <taxon>Bacillariophyceae</taxon>
        <taxon>Bacillariophycidae</taxon>
        <taxon>Naviculales</taxon>
        <taxon>Naviculaceae</taxon>
        <taxon>Seminavis</taxon>
    </lineage>
</organism>
<dbReference type="PROSITE" id="PS50011">
    <property type="entry name" value="PROTEIN_KINASE_DOM"/>
    <property type="match status" value="1"/>
</dbReference>
<dbReference type="OrthoDB" id="427480at2759"/>
<evidence type="ECO:0000313" key="3">
    <source>
        <dbReference type="Proteomes" id="UP001153069"/>
    </source>
</evidence>
<dbReference type="CDD" id="cd05121">
    <property type="entry name" value="ABC1_ADCK3-like"/>
    <property type="match status" value="1"/>
</dbReference>
<proteinExistence type="predicted"/>
<keyword evidence="2" id="KW-0418">Kinase</keyword>
<dbReference type="InterPro" id="IPR011009">
    <property type="entry name" value="Kinase-like_dom_sf"/>
</dbReference>
<dbReference type="AlphaFoldDB" id="A0A9N8HDB5"/>
<gene>
    <name evidence="2" type="ORF">SEMRO_452_G145870.1</name>
</gene>
<dbReference type="InterPro" id="IPR004147">
    <property type="entry name" value="ABC1_dom"/>
</dbReference>
<dbReference type="EMBL" id="CAICTM010000451">
    <property type="protein sequence ID" value="CAB9510773.1"/>
    <property type="molecule type" value="Genomic_DNA"/>
</dbReference>
<dbReference type="GO" id="GO:0005524">
    <property type="term" value="F:ATP binding"/>
    <property type="evidence" value="ECO:0007669"/>
    <property type="project" value="InterPro"/>
</dbReference>
<keyword evidence="2" id="KW-0808">Transferase</keyword>
<dbReference type="Proteomes" id="UP001153069">
    <property type="component" value="Unassembled WGS sequence"/>
</dbReference>
<dbReference type="SUPFAM" id="SSF56112">
    <property type="entry name" value="Protein kinase-like (PK-like)"/>
    <property type="match status" value="1"/>
</dbReference>
<dbReference type="GO" id="GO:0004672">
    <property type="term" value="F:protein kinase activity"/>
    <property type="evidence" value="ECO:0007669"/>
    <property type="project" value="InterPro"/>
</dbReference>
<dbReference type="InterPro" id="IPR051130">
    <property type="entry name" value="Mito_struct-func_regulator"/>
</dbReference>
<dbReference type="PANTHER" id="PTHR43173:SF34">
    <property type="entry name" value="ABC1 ATYPICAL KINASE-LIKE DOMAIN-CONTAINING PROTEIN"/>
    <property type="match status" value="1"/>
</dbReference>
<evidence type="ECO:0000259" key="1">
    <source>
        <dbReference type="PROSITE" id="PS50011"/>
    </source>
</evidence>
<dbReference type="Pfam" id="PF03109">
    <property type="entry name" value="ABC1"/>
    <property type="match status" value="2"/>
</dbReference>
<keyword evidence="3" id="KW-1185">Reference proteome</keyword>
<comment type="caution">
    <text evidence="2">The sequence shown here is derived from an EMBL/GenBank/DDBJ whole genome shotgun (WGS) entry which is preliminary data.</text>
</comment>
<reference evidence="2" key="1">
    <citation type="submission" date="2020-06" db="EMBL/GenBank/DDBJ databases">
        <authorList>
            <consortium name="Plant Systems Biology data submission"/>
        </authorList>
    </citation>
    <scope>NUCLEOTIDE SEQUENCE</scope>
    <source>
        <strain evidence="2">D6</strain>
    </source>
</reference>
<dbReference type="InterPro" id="IPR000719">
    <property type="entry name" value="Prot_kinase_dom"/>
</dbReference>
<dbReference type="PANTHER" id="PTHR43173">
    <property type="entry name" value="ABC1 FAMILY PROTEIN"/>
    <property type="match status" value="1"/>
</dbReference>
<name>A0A9N8HDB5_9STRA</name>
<protein>
    <submittedName>
        <fullName evidence="2">AarF domain-containing protein kinase 1</fullName>
    </submittedName>
</protein>
<sequence>MTMLRTAAKIGTRVAGAGLAAGTGYGFYLYETDEGSERMIKVYWTMVPVVMNYRLLEAKHKLVGTSDEEWVALDDHYAKRTVDKLGSMQGTYVKYCQTAAGFHNMFSEVWIHEFRKLENQVPPRPVETVYETIRKETGKEVEDLFSYFDPVPLGSASIGQVHKAVLKGTGRTVAVKVQYDDAEKLFREDMHTIRNFCNSFAPEHMVTLGALEKQNALEMDYQLEAENLKDVAHNMRKHGLMPREVVVPQPFPELTTRRMLIMEYLQGPKLGDGLRDFFADWATQNGTTLEALEAEARHRIEEEGIPDKYEGESALTISMYRKALQAYNLLVKSSVALYNGSLGWITAPMDCPDPRKIPPNIPRIVDTMMRVHGYQLLADGIFNGDPHGGNFLLLPDGRIGLIDYGATKRLTRNERLSACLLFAAIHRNDEEVLFDMSMTGGYKSKYGNKEVLMKLIQFGYNSWGKEVTGGKNLQQFVDELKEKDPWTDVPDNFVMAQFMSIRLRSLALGMNHPVRCADWWGPMAEEVLKKEGLPYESWDIEQMEKYKPELNMQKHKWGLDRFI</sequence>
<feature type="domain" description="Protein kinase" evidence="1">
    <location>
        <begin position="147"/>
        <end position="563"/>
    </location>
</feature>
<evidence type="ECO:0000313" key="2">
    <source>
        <dbReference type="EMBL" id="CAB9510773.1"/>
    </source>
</evidence>
<accession>A0A9N8HDB5</accession>